<dbReference type="PRINTS" id="PR00953">
    <property type="entry name" value="TYPE3IMRPROT"/>
</dbReference>
<accession>A0A0W0YQ43</accession>
<evidence type="ECO:0000313" key="11">
    <source>
        <dbReference type="EMBL" id="KTD58993.1"/>
    </source>
</evidence>
<name>A0A0W0YQ43_9GAMM</name>
<dbReference type="EMBL" id="LNYW01000052">
    <property type="protein sequence ID" value="KTD58993.1"/>
    <property type="molecule type" value="Genomic_DNA"/>
</dbReference>
<evidence type="ECO:0000256" key="6">
    <source>
        <dbReference type="ARBA" id="ARBA00022989"/>
    </source>
</evidence>
<keyword evidence="11" id="KW-0282">Flagellum</keyword>
<keyword evidence="11" id="KW-0966">Cell projection</keyword>
<dbReference type="InterPro" id="IPR002010">
    <property type="entry name" value="T3SS_IM_R"/>
</dbReference>
<dbReference type="GO" id="GO:0009425">
    <property type="term" value="C:bacterial-type flagellum basal body"/>
    <property type="evidence" value="ECO:0007669"/>
    <property type="project" value="UniProtKB-SubCell"/>
</dbReference>
<keyword evidence="11" id="KW-0969">Cilium</keyword>
<comment type="similarity">
    <text evidence="2 10">Belongs to the FliR/MopE/SpaR family.</text>
</comment>
<keyword evidence="7 10" id="KW-0472">Membrane</keyword>
<dbReference type="OrthoDB" id="9797790at2"/>
<evidence type="ECO:0000256" key="4">
    <source>
        <dbReference type="ARBA" id="ARBA00022475"/>
    </source>
</evidence>
<keyword evidence="8 10" id="KW-0975">Bacterial flagellum</keyword>
<organism evidence="11 12">
    <name type="scientific">Legionella shakespearei DSM 23087</name>
    <dbReference type="NCBI Taxonomy" id="1122169"/>
    <lineage>
        <taxon>Bacteria</taxon>
        <taxon>Pseudomonadati</taxon>
        <taxon>Pseudomonadota</taxon>
        <taxon>Gammaproteobacteria</taxon>
        <taxon>Legionellales</taxon>
        <taxon>Legionellaceae</taxon>
        <taxon>Legionella</taxon>
    </lineage>
</organism>
<feature type="transmembrane region" description="Helical" evidence="10">
    <location>
        <begin position="15"/>
        <end position="36"/>
    </location>
</feature>
<feature type="transmembrane region" description="Helical" evidence="10">
    <location>
        <begin position="211"/>
        <end position="233"/>
    </location>
</feature>
<feature type="transmembrane region" description="Helical" evidence="10">
    <location>
        <begin position="126"/>
        <end position="147"/>
    </location>
</feature>
<keyword evidence="6 10" id="KW-1133">Transmembrane helix</keyword>
<dbReference type="GO" id="GO:0005886">
    <property type="term" value="C:plasma membrane"/>
    <property type="evidence" value="ECO:0007669"/>
    <property type="project" value="UniProtKB-SubCell"/>
</dbReference>
<dbReference type="GO" id="GO:0044780">
    <property type="term" value="P:bacterial-type flagellum assembly"/>
    <property type="evidence" value="ECO:0007669"/>
    <property type="project" value="UniProtKB-UniRule"/>
</dbReference>
<comment type="subcellular location">
    <subcellularLocation>
        <location evidence="10">Cell membrane</location>
        <topology evidence="10">Multi-pass membrane protein</topology>
    </subcellularLocation>
    <subcellularLocation>
        <location evidence="10">Bacterial flagellum basal body</location>
    </subcellularLocation>
</comment>
<dbReference type="RefSeq" id="WP_018576301.1">
    <property type="nucleotide sequence ID" value="NZ_KB892384.1"/>
</dbReference>
<proteinExistence type="inferred from homology"/>
<dbReference type="GO" id="GO:0006605">
    <property type="term" value="P:protein targeting"/>
    <property type="evidence" value="ECO:0007669"/>
    <property type="project" value="UniProtKB-UniRule"/>
</dbReference>
<reference evidence="11 12" key="1">
    <citation type="submission" date="2015-11" db="EMBL/GenBank/DDBJ databases">
        <title>Genomic analysis of 38 Legionella species identifies large and diverse effector repertoires.</title>
        <authorList>
            <person name="Burstein D."/>
            <person name="Amaro F."/>
            <person name="Zusman T."/>
            <person name="Lifshitz Z."/>
            <person name="Cohen O."/>
            <person name="Gilbert J.A."/>
            <person name="Pupko T."/>
            <person name="Shuman H.A."/>
            <person name="Segal G."/>
        </authorList>
    </citation>
    <scope>NUCLEOTIDE SEQUENCE [LARGE SCALE GENOMIC DNA]</scope>
    <source>
        <strain evidence="11 12">ATCC 49655</strain>
    </source>
</reference>
<dbReference type="STRING" id="1122169.Lsha_2025"/>
<evidence type="ECO:0000256" key="5">
    <source>
        <dbReference type="ARBA" id="ARBA00022692"/>
    </source>
</evidence>
<keyword evidence="4 10" id="KW-1003">Cell membrane</keyword>
<evidence type="ECO:0000313" key="12">
    <source>
        <dbReference type="Proteomes" id="UP000054600"/>
    </source>
</evidence>
<evidence type="ECO:0000256" key="7">
    <source>
        <dbReference type="ARBA" id="ARBA00023136"/>
    </source>
</evidence>
<dbReference type="Pfam" id="PF01311">
    <property type="entry name" value="Bac_export_1"/>
    <property type="match status" value="1"/>
</dbReference>
<feature type="transmembrane region" description="Helical" evidence="10">
    <location>
        <begin position="68"/>
        <end position="87"/>
    </location>
</feature>
<evidence type="ECO:0000256" key="9">
    <source>
        <dbReference type="NCBIfam" id="TIGR01400"/>
    </source>
</evidence>
<dbReference type="Proteomes" id="UP000054600">
    <property type="component" value="Unassembled WGS sequence"/>
</dbReference>
<feature type="transmembrane region" description="Helical" evidence="10">
    <location>
        <begin position="43"/>
        <end position="62"/>
    </location>
</feature>
<dbReference type="NCBIfam" id="TIGR01400">
    <property type="entry name" value="fliR"/>
    <property type="match status" value="1"/>
</dbReference>
<dbReference type="PANTHER" id="PTHR30065:SF8">
    <property type="entry name" value="FLAGELLAR BIOSYNTHETIC PROTEIN FLIR"/>
    <property type="match status" value="1"/>
</dbReference>
<dbReference type="InterPro" id="IPR006303">
    <property type="entry name" value="FliR"/>
</dbReference>
<comment type="caution">
    <text evidence="11">The sequence shown here is derived from an EMBL/GenBank/DDBJ whole genome shotgun (WGS) entry which is preliminary data.</text>
</comment>
<dbReference type="AlphaFoldDB" id="A0A0W0YQ43"/>
<sequence>MNLDYQTMIRVFSQVIWPMGRIGGLMLTVPVFSSVLMPRRIKVFFICALSLTCASFIPHHLSFEQFNGLFLVYIIQEVFLGMMMGFVLQLVFQVFILGGQIISMQAGLGFAVMVDPASKASVPLVSQFYLMMITLTFLALNGHLALLEALIDSFRLMPVGQVPLDNSMVWNIIMFSGWMFKEAVLISIPAILSLLIVSLSFGIMTRVAPQLNIFSLGFPITLLMGFVIIKVGLPSIGNQMVESLREGMRFIIGMLH</sequence>
<dbReference type="PATRIC" id="fig|1122169.6.peg.2313"/>
<evidence type="ECO:0000256" key="3">
    <source>
        <dbReference type="ARBA" id="ARBA00021717"/>
    </source>
</evidence>
<evidence type="ECO:0000256" key="10">
    <source>
        <dbReference type="RuleBase" id="RU362071"/>
    </source>
</evidence>
<feature type="transmembrane region" description="Helical" evidence="10">
    <location>
        <begin position="94"/>
        <end position="114"/>
    </location>
</feature>
<dbReference type="eggNOG" id="COG1684">
    <property type="taxonomic scope" value="Bacteria"/>
</dbReference>
<evidence type="ECO:0000256" key="2">
    <source>
        <dbReference type="ARBA" id="ARBA00009772"/>
    </source>
</evidence>
<keyword evidence="5 10" id="KW-0812">Transmembrane</keyword>
<gene>
    <name evidence="11" type="primary">fliR</name>
    <name evidence="11" type="ORF">Lsha_2025</name>
</gene>
<evidence type="ECO:0000256" key="1">
    <source>
        <dbReference type="ARBA" id="ARBA00002578"/>
    </source>
</evidence>
<keyword evidence="12" id="KW-1185">Reference proteome</keyword>
<evidence type="ECO:0000256" key="8">
    <source>
        <dbReference type="ARBA" id="ARBA00023143"/>
    </source>
</evidence>
<feature type="transmembrane region" description="Helical" evidence="10">
    <location>
        <begin position="183"/>
        <end position="205"/>
    </location>
</feature>
<protein>
    <recommendedName>
        <fullName evidence="3 9">Flagellar biosynthetic protein FliR</fullName>
    </recommendedName>
</protein>
<dbReference type="PANTHER" id="PTHR30065">
    <property type="entry name" value="FLAGELLAR BIOSYNTHETIC PROTEIN FLIR"/>
    <property type="match status" value="1"/>
</dbReference>
<comment type="function">
    <text evidence="1 10">Role in flagellar biosynthesis.</text>
</comment>